<dbReference type="Pfam" id="PF13125">
    <property type="entry name" value="DUF3958"/>
    <property type="match status" value="1"/>
</dbReference>
<keyword evidence="3" id="KW-1185">Reference proteome</keyword>
<evidence type="ECO:0000313" key="2">
    <source>
        <dbReference type="EMBL" id="PXW86351.1"/>
    </source>
</evidence>
<feature type="coiled-coil region" evidence="1">
    <location>
        <begin position="5"/>
        <end position="91"/>
    </location>
</feature>
<protein>
    <submittedName>
        <fullName evidence="2">Uncharacterized protein</fullName>
    </submittedName>
</protein>
<gene>
    <name evidence="2" type="ORF">DFR56_108170</name>
</gene>
<evidence type="ECO:0000313" key="3">
    <source>
        <dbReference type="Proteomes" id="UP000247978"/>
    </source>
</evidence>
<evidence type="ECO:0000256" key="1">
    <source>
        <dbReference type="SAM" id="Coils"/>
    </source>
</evidence>
<dbReference type="RefSeq" id="WP_110395760.1">
    <property type="nucleotide sequence ID" value="NZ_JBHUHB010000001.1"/>
</dbReference>
<dbReference type="AlphaFoldDB" id="A0A2V3VZM1"/>
<organism evidence="2 3">
    <name type="scientific">Pseudogracilibacillus auburnensis</name>
    <dbReference type="NCBI Taxonomy" id="1494959"/>
    <lineage>
        <taxon>Bacteria</taxon>
        <taxon>Bacillati</taxon>
        <taxon>Bacillota</taxon>
        <taxon>Bacilli</taxon>
        <taxon>Bacillales</taxon>
        <taxon>Bacillaceae</taxon>
        <taxon>Pseudogracilibacillus</taxon>
    </lineage>
</organism>
<name>A0A2V3VZM1_9BACI</name>
<sequence>MKEKLIEMKNELDYLSEEILSVENEKSRLIQAEEELHFLFRKNNRLLQELKYEWKTGEMSFIIHDTEVELNQHERKAIQSVEDEIHSLKEKEFT</sequence>
<dbReference type="Proteomes" id="UP000247978">
    <property type="component" value="Unassembled WGS sequence"/>
</dbReference>
<dbReference type="InterPro" id="IPR025014">
    <property type="entry name" value="DUF3958"/>
</dbReference>
<accession>A0A2V3VZM1</accession>
<keyword evidence="1" id="KW-0175">Coiled coil</keyword>
<comment type="caution">
    <text evidence="2">The sequence shown here is derived from an EMBL/GenBank/DDBJ whole genome shotgun (WGS) entry which is preliminary data.</text>
</comment>
<proteinExistence type="predicted"/>
<reference evidence="2 3" key="1">
    <citation type="submission" date="2018-05" db="EMBL/GenBank/DDBJ databases">
        <title>Genomic Encyclopedia of Type Strains, Phase IV (KMG-IV): sequencing the most valuable type-strain genomes for metagenomic binning, comparative biology and taxonomic classification.</title>
        <authorList>
            <person name="Goeker M."/>
        </authorList>
    </citation>
    <scope>NUCLEOTIDE SEQUENCE [LARGE SCALE GENOMIC DNA]</scope>
    <source>
        <strain evidence="2 3">DSM 28556</strain>
    </source>
</reference>
<dbReference type="EMBL" id="QJJQ01000008">
    <property type="protein sequence ID" value="PXW86351.1"/>
    <property type="molecule type" value="Genomic_DNA"/>
</dbReference>